<evidence type="ECO:0000256" key="9">
    <source>
        <dbReference type="ARBA" id="ARBA00041206"/>
    </source>
</evidence>
<dbReference type="Proteomes" id="UP001195483">
    <property type="component" value="Unassembled WGS sequence"/>
</dbReference>
<dbReference type="Gene3D" id="3.90.280.10">
    <property type="entry name" value="PEBP-like"/>
    <property type="match status" value="1"/>
</dbReference>
<keyword evidence="11" id="KW-1185">Reference proteome</keyword>
<organism evidence="10 11">
    <name type="scientific">Potamilus streckersoni</name>
    <dbReference type="NCBI Taxonomy" id="2493646"/>
    <lineage>
        <taxon>Eukaryota</taxon>
        <taxon>Metazoa</taxon>
        <taxon>Spiralia</taxon>
        <taxon>Lophotrochozoa</taxon>
        <taxon>Mollusca</taxon>
        <taxon>Bivalvia</taxon>
        <taxon>Autobranchia</taxon>
        <taxon>Heteroconchia</taxon>
        <taxon>Palaeoheterodonta</taxon>
        <taxon>Unionida</taxon>
        <taxon>Unionoidea</taxon>
        <taxon>Unionidae</taxon>
        <taxon>Ambleminae</taxon>
        <taxon>Lampsilini</taxon>
        <taxon>Potamilus</taxon>
    </lineage>
</organism>
<sequence length="407" mass="48037">MAAPMLNVRNVLQFMFGKESFIQVQSVRFRYKFIRRKGKPYDESPNWAQRLADINKKDPELDKTIDIGLPPLSRLTPSRKNMKAWLSSDRFKLEQQARLRKLVIPVNEVQAERFAESGGQYIKDIAEHYGIFRDLFAGAYFYPQVDFNVSYDYDEKSVTPVYQGNILLPSEAKSIPMVSYDCEDESSLHTLVMTAPDSHLQDNKSEYLHWLVGNIPGQSVSVGEVVCPYLQPFPLKGTGLHRYVFVLFKQSKKIDFSEEKRPSPCSGLQHRTFCMEDFFRKHEDNLIPIGLSFFQSKWEKSLTEFFWHTLGIKEPAFEFLHPPQYHPAQVRYPHRQPFNLYLDRYRDVKDIQEEVLREKLKNLSPFVPKTKTKYPNIYRIDTAVSTWRRLKIQHQRLRRMHWKDLDD</sequence>
<comment type="subcellular location">
    <subcellularLocation>
        <location evidence="1">Mitochondrion</location>
    </subcellularLocation>
</comment>
<accession>A0AAE0VEW9</accession>
<evidence type="ECO:0000256" key="8">
    <source>
        <dbReference type="ARBA" id="ARBA00039444"/>
    </source>
</evidence>
<gene>
    <name evidence="10" type="ORF">CHS0354_018935</name>
</gene>
<reference evidence="10" key="3">
    <citation type="submission" date="2023-05" db="EMBL/GenBank/DDBJ databases">
        <authorList>
            <person name="Smith C.H."/>
        </authorList>
    </citation>
    <scope>NUCLEOTIDE SEQUENCE</scope>
    <source>
        <strain evidence="10">CHS0354</strain>
        <tissue evidence="10">Mantle</tissue>
    </source>
</reference>
<dbReference type="GO" id="GO:0005743">
    <property type="term" value="C:mitochondrial inner membrane"/>
    <property type="evidence" value="ECO:0007669"/>
    <property type="project" value="UniProtKB-ARBA"/>
</dbReference>
<dbReference type="AlphaFoldDB" id="A0AAE0VEW9"/>
<dbReference type="SUPFAM" id="SSF49777">
    <property type="entry name" value="PEBP-like"/>
    <property type="match status" value="1"/>
</dbReference>
<evidence type="ECO:0000313" key="11">
    <source>
        <dbReference type="Proteomes" id="UP001195483"/>
    </source>
</evidence>
<dbReference type="CDD" id="cd00866">
    <property type="entry name" value="PEBP_euk"/>
    <property type="match status" value="1"/>
</dbReference>
<dbReference type="PANTHER" id="PTHR11362">
    <property type="entry name" value="PHOSPHATIDYLETHANOLAMINE-BINDING PROTEIN"/>
    <property type="match status" value="1"/>
</dbReference>
<comment type="caution">
    <text evidence="10">The sequence shown here is derived from an EMBL/GenBank/DDBJ whole genome shotgun (WGS) entry which is preliminary data.</text>
</comment>
<name>A0AAE0VEW9_9BIVA</name>
<evidence type="ECO:0000256" key="1">
    <source>
        <dbReference type="ARBA" id="ARBA00004173"/>
    </source>
</evidence>
<dbReference type="PANTHER" id="PTHR11362:SF133">
    <property type="entry name" value="LARGE RIBOSOMAL SUBUNIT PROTEIN ML38"/>
    <property type="match status" value="1"/>
</dbReference>
<evidence type="ECO:0000256" key="5">
    <source>
        <dbReference type="ARBA" id="ARBA00023128"/>
    </source>
</evidence>
<dbReference type="FunFam" id="3.90.280.10:FF:000002">
    <property type="entry name" value="39S ribosomal protein L38, mitochondrial"/>
    <property type="match status" value="1"/>
</dbReference>
<dbReference type="InterPro" id="IPR035810">
    <property type="entry name" value="PEBP_euk"/>
</dbReference>
<evidence type="ECO:0000256" key="7">
    <source>
        <dbReference type="ARBA" id="ARBA00038016"/>
    </source>
</evidence>
<dbReference type="EMBL" id="JAEAOA010001156">
    <property type="protein sequence ID" value="KAK3576388.1"/>
    <property type="molecule type" value="Genomic_DNA"/>
</dbReference>
<dbReference type="InterPro" id="IPR036610">
    <property type="entry name" value="PEBP-like_sf"/>
</dbReference>
<keyword evidence="3" id="KW-0689">Ribosomal protein</keyword>
<dbReference type="InterPro" id="IPR008914">
    <property type="entry name" value="PEBP"/>
</dbReference>
<keyword evidence="6" id="KW-0687">Ribonucleoprotein</keyword>
<evidence type="ECO:0000256" key="2">
    <source>
        <dbReference type="ARBA" id="ARBA00022946"/>
    </source>
</evidence>
<reference evidence="10" key="1">
    <citation type="journal article" date="2021" name="Genome Biol. Evol.">
        <title>A High-Quality Reference Genome for a Parasitic Bivalve with Doubly Uniparental Inheritance (Bivalvia: Unionida).</title>
        <authorList>
            <person name="Smith C.H."/>
        </authorList>
    </citation>
    <scope>NUCLEOTIDE SEQUENCE</scope>
    <source>
        <strain evidence="10">CHS0354</strain>
    </source>
</reference>
<keyword evidence="2" id="KW-0809">Transit peptide</keyword>
<keyword evidence="5" id="KW-0496">Mitochondrion</keyword>
<protein>
    <recommendedName>
        <fullName evidence="8">Large ribosomal subunit protein mL38</fullName>
    </recommendedName>
    <alternativeName>
        <fullName evidence="9">39S ribosomal protein L38, mitochondrial</fullName>
    </alternativeName>
</protein>
<keyword evidence="4" id="KW-0175">Coiled coil</keyword>
<dbReference type="GO" id="GO:0005762">
    <property type="term" value="C:mitochondrial large ribosomal subunit"/>
    <property type="evidence" value="ECO:0007669"/>
    <property type="project" value="TreeGrafter"/>
</dbReference>
<dbReference type="Pfam" id="PF01161">
    <property type="entry name" value="PBP"/>
    <property type="match status" value="1"/>
</dbReference>
<evidence type="ECO:0000313" key="10">
    <source>
        <dbReference type="EMBL" id="KAK3576388.1"/>
    </source>
</evidence>
<reference evidence="10" key="2">
    <citation type="journal article" date="2021" name="Genome Biol. Evol.">
        <title>Developing a high-quality reference genome for a parasitic bivalve with doubly uniparental inheritance (Bivalvia: Unionida).</title>
        <authorList>
            <person name="Smith C.H."/>
        </authorList>
    </citation>
    <scope>NUCLEOTIDE SEQUENCE</scope>
    <source>
        <strain evidence="10">CHS0354</strain>
        <tissue evidence="10">Mantle</tissue>
    </source>
</reference>
<evidence type="ECO:0000256" key="6">
    <source>
        <dbReference type="ARBA" id="ARBA00023274"/>
    </source>
</evidence>
<proteinExistence type="inferred from homology"/>
<evidence type="ECO:0000256" key="3">
    <source>
        <dbReference type="ARBA" id="ARBA00022980"/>
    </source>
</evidence>
<comment type="similarity">
    <text evidence="7">Belongs to the phosphatidylethanolamine-binding protein family. Mitochondrion-specific ribosomal protein mL38 subfamily.</text>
</comment>
<evidence type="ECO:0000256" key="4">
    <source>
        <dbReference type="ARBA" id="ARBA00023054"/>
    </source>
</evidence>